<feature type="non-terminal residue" evidence="2">
    <location>
        <position position="1"/>
    </location>
</feature>
<name>K0TMY2_THAOC</name>
<feature type="compositionally biased region" description="Basic and acidic residues" evidence="1">
    <location>
        <begin position="7"/>
        <end position="27"/>
    </location>
</feature>
<feature type="region of interest" description="Disordered" evidence="1">
    <location>
        <begin position="456"/>
        <end position="545"/>
    </location>
</feature>
<feature type="region of interest" description="Disordered" evidence="1">
    <location>
        <begin position="419"/>
        <end position="440"/>
    </location>
</feature>
<sequence>LRPVRAQRVEEAAHQVDQEGARDEGGAVRHGRRARRADGRARAGVGPAVREADPARPRGHLDRDVGRGEDRVQLRKPDFEHSHGRGGLLEGGRARRDLFLLEGMMVWLAAKWLFWPALGPQLDHQCLQTQMSKLRSIHRPASADKEISYFPLRRHTDGACKSGLQSVTIALIPTKTSGDDSPQLDHSCPCANLDLTAAAAYYILQICGGLRRHIATSCFGVCFEFQWSDHAHIAATSESKSCPVLARPHDIIATDCMAITMTADYSSPLNGCLFSSLIFNVDTGELIKAASSVTDSPLNAASSLAEPSALHEGLADFLGLQKCDKMTDDVDVGQGGVDDGHALTLTTGQECITEQNRPPIPILASAKAVDPAITDDFGLEVEHRSTSRKYAGNGTPPALPRRRVLGSVGLRWVLCKGPGEGQPASGEGPQGPEKGGGWYANAGRAVAHPELTFMARGRESEQRKRQSNTLEFKPPRTFEFTTASETRARRETRKATGQQSLSGLRSLHPGSQQHRQHGAIPSQPRGRGKEAQARSLAQRRIARRQ</sequence>
<evidence type="ECO:0000313" key="3">
    <source>
        <dbReference type="Proteomes" id="UP000266841"/>
    </source>
</evidence>
<evidence type="ECO:0000256" key="1">
    <source>
        <dbReference type="SAM" id="MobiDB-lite"/>
    </source>
</evidence>
<comment type="caution">
    <text evidence="2">The sequence shown here is derived from an EMBL/GenBank/DDBJ whole genome shotgun (WGS) entry which is preliminary data.</text>
</comment>
<dbReference type="EMBL" id="AGNL01001927">
    <property type="protein sequence ID" value="EJK76626.1"/>
    <property type="molecule type" value="Genomic_DNA"/>
</dbReference>
<feature type="compositionally biased region" description="Basic and acidic residues" evidence="1">
    <location>
        <begin position="50"/>
        <end position="83"/>
    </location>
</feature>
<protein>
    <submittedName>
        <fullName evidence="2">Uncharacterized protein</fullName>
    </submittedName>
</protein>
<dbReference type="AlphaFoldDB" id="K0TMY2"/>
<feature type="compositionally biased region" description="Polar residues" evidence="1">
    <location>
        <begin position="497"/>
        <end position="513"/>
    </location>
</feature>
<feature type="region of interest" description="Disordered" evidence="1">
    <location>
        <begin position="1"/>
        <end position="86"/>
    </location>
</feature>
<reference evidence="2 3" key="1">
    <citation type="journal article" date="2012" name="Genome Biol.">
        <title>Genome and low-iron response of an oceanic diatom adapted to chronic iron limitation.</title>
        <authorList>
            <person name="Lommer M."/>
            <person name="Specht M."/>
            <person name="Roy A.S."/>
            <person name="Kraemer L."/>
            <person name="Andreson R."/>
            <person name="Gutowska M.A."/>
            <person name="Wolf J."/>
            <person name="Bergner S.V."/>
            <person name="Schilhabel M.B."/>
            <person name="Klostermeier U.C."/>
            <person name="Beiko R.G."/>
            <person name="Rosenstiel P."/>
            <person name="Hippler M."/>
            <person name="Laroche J."/>
        </authorList>
    </citation>
    <scope>NUCLEOTIDE SEQUENCE [LARGE SCALE GENOMIC DNA]</scope>
    <source>
        <strain evidence="2 3">CCMP1005</strain>
    </source>
</reference>
<dbReference type="Proteomes" id="UP000266841">
    <property type="component" value="Unassembled WGS sequence"/>
</dbReference>
<organism evidence="2 3">
    <name type="scientific">Thalassiosira oceanica</name>
    <name type="common">Marine diatom</name>
    <dbReference type="NCBI Taxonomy" id="159749"/>
    <lineage>
        <taxon>Eukaryota</taxon>
        <taxon>Sar</taxon>
        <taxon>Stramenopiles</taxon>
        <taxon>Ochrophyta</taxon>
        <taxon>Bacillariophyta</taxon>
        <taxon>Coscinodiscophyceae</taxon>
        <taxon>Thalassiosirophycidae</taxon>
        <taxon>Thalassiosirales</taxon>
        <taxon>Thalassiosiraceae</taxon>
        <taxon>Thalassiosira</taxon>
    </lineage>
</organism>
<gene>
    <name evidence="2" type="ORF">THAOC_01601</name>
</gene>
<keyword evidence="3" id="KW-1185">Reference proteome</keyword>
<accession>K0TMY2</accession>
<evidence type="ECO:0000313" key="2">
    <source>
        <dbReference type="EMBL" id="EJK76626.1"/>
    </source>
</evidence>
<proteinExistence type="predicted"/>